<sequence length="345" mass="38050">MCHSGTALDLPNNYTWRHVPLRHLWRFNLMEGYLPAAEREKAGKKFLYHIKPTALGDSIRDGPNNRPNPPSRPKGKDKEARGIPRTTSLPVLPSLLHPGYDSLSEATADLQIPPGIALRLERCDSPTGWSVARMRRAFSTWMQRHKRIVSEPTVPSTRSGEPIIMVNGADANEELGGYVQPVMADKRPLSPTDALRVNLDLQYSPYSTSGSLLTPSTPQLTPSSPEGRSIDLEVSSLQGDPTHLSVSFDESSAPPRSASAPPFMPSPKWDKLGEIVCLGASRDSQSSSDDQSLATLLEEVYDTFPDGPTQCQLLLWVTRNSRKGQTPQLSSSRDRMGAWHHKLDV</sequence>
<accession>A0A165D7Y5</accession>
<reference evidence="2 3" key="1">
    <citation type="journal article" date="2016" name="Mol. Biol. Evol.">
        <title>Comparative Genomics of Early-Diverging Mushroom-Forming Fungi Provides Insights into the Origins of Lignocellulose Decay Capabilities.</title>
        <authorList>
            <person name="Nagy L.G."/>
            <person name="Riley R."/>
            <person name="Tritt A."/>
            <person name="Adam C."/>
            <person name="Daum C."/>
            <person name="Floudas D."/>
            <person name="Sun H."/>
            <person name="Yadav J.S."/>
            <person name="Pangilinan J."/>
            <person name="Larsson K.H."/>
            <person name="Matsuura K."/>
            <person name="Barry K."/>
            <person name="Labutti K."/>
            <person name="Kuo R."/>
            <person name="Ohm R.A."/>
            <person name="Bhattacharya S.S."/>
            <person name="Shirouzu T."/>
            <person name="Yoshinaga Y."/>
            <person name="Martin F.M."/>
            <person name="Grigoriev I.V."/>
            <person name="Hibbett D.S."/>
        </authorList>
    </citation>
    <scope>NUCLEOTIDE SEQUENCE [LARGE SCALE GENOMIC DNA]</scope>
    <source>
        <strain evidence="2 3">HHB12733</strain>
    </source>
</reference>
<feature type="region of interest" description="Disordered" evidence="1">
    <location>
        <begin position="57"/>
        <end position="88"/>
    </location>
</feature>
<evidence type="ECO:0000256" key="1">
    <source>
        <dbReference type="SAM" id="MobiDB-lite"/>
    </source>
</evidence>
<dbReference type="AlphaFoldDB" id="A0A165D7Y5"/>
<keyword evidence="3" id="KW-1185">Reference proteome</keyword>
<feature type="compositionally biased region" description="Low complexity" evidence="1">
    <location>
        <begin position="251"/>
        <end position="261"/>
    </location>
</feature>
<proteinExistence type="predicted"/>
<dbReference type="InParanoid" id="A0A165D7Y5"/>
<evidence type="ECO:0000313" key="2">
    <source>
        <dbReference type="EMBL" id="KZT52267.1"/>
    </source>
</evidence>
<name>A0A165D7Y5_9BASI</name>
<feature type="region of interest" description="Disordered" evidence="1">
    <location>
        <begin position="207"/>
        <end position="265"/>
    </location>
</feature>
<feature type="compositionally biased region" description="Low complexity" evidence="1">
    <location>
        <begin position="207"/>
        <end position="225"/>
    </location>
</feature>
<dbReference type="Proteomes" id="UP000076842">
    <property type="component" value="Unassembled WGS sequence"/>
</dbReference>
<gene>
    <name evidence="2" type="ORF">CALCODRAFT_94286</name>
</gene>
<evidence type="ECO:0000313" key="3">
    <source>
        <dbReference type="Proteomes" id="UP000076842"/>
    </source>
</evidence>
<organism evidence="2 3">
    <name type="scientific">Calocera cornea HHB12733</name>
    <dbReference type="NCBI Taxonomy" id="1353952"/>
    <lineage>
        <taxon>Eukaryota</taxon>
        <taxon>Fungi</taxon>
        <taxon>Dikarya</taxon>
        <taxon>Basidiomycota</taxon>
        <taxon>Agaricomycotina</taxon>
        <taxon>Dacrymycetes</taxon>
        <taxon>Dacrymycetales</taxon>
        <taxon>Dacrymycetaceae</taxon>
        <taxon>Calocera</taxon>
    </lineage>
</organism>
<dbReference type="EMBL" id="KV424072">
    <property type="protein sequence ID" value="KZT52267.1"/>
    <property type="molecule type" value="Genomic_DNA"/>
</dbReference>
<protein>
    <submittedName>
        <fullName evidence="2">Uncharacterized protein</fullName>
    </submittedName>
</protein>
<feature type="compositionally biased region" description="Polar residues" evidence="1">
    <location>
        <begin position="235"/>
        <end position="250"/>
    </location>
</feature>